<feature type="transmembrane region" description="Helical" evidence="5">
    <location>
        <begin position="65"/>
        <end position="83"/>
    </location>
</feature>
<reference evidence="6 7" key="1">
    <citation type="submission" date="2014-04" db="EMBL/GenBank/DDBJ databases">
        <title>Evolutionary Origins and Diversification of the Mycorrhizal Mutualists.</title>
        <authorList>
            <consortium name="DOE Joint Genome Institute"/>
            <consortium name="Mycorrhizal Genomics Consortium"/>
            <person name="Kohler A."/>
            <person name="Kuo A."/>
            <person name="Nagy L.G."/>
            <person name="Floudas D."/>
            <person name="Copeland A."/>
            <person name="Barry K.W."/>
            <person name="Cichocki N."/>
            <person name="Veneault-Fourrey C."/>
            <person name="LaButti K."/>
            <person name="Lindquist E.A."/>
            <person name="Lipzen A."/>
            <person name="Lundell T."/>
            <person name="Morin E."/>
            <person name="Murat C."/>
            <person name="Riley R."/>
            <person name="Ohm R."/>
            <person name="Sun H."/>
            <person name="Tunlid A."/>
            <person name="Henrissat B."/>
            <person name="Grigoriev I.V."/>
            <person name="Hibbett D.S."/>
            <person name="Martin F."/>
        </authorList>
    </citation>
    <scope>NUCLEOTIDE SEQUENCE [LARGE SCALE GENOMIC DNA]</scope>
    <source>
        <strain evidence="6 7">Koide BX008</strain>
    </source>
</reference>
<evidence type="ECO:0000313" key="6">
    <source>
        <dbReference type="EMBL" id="KIL66240.1"/>
    </source>
</evidence>
<evidence type="ECO:0000313" key="7">
    <source>
        <dbReference type="Proteomes" id="UP000054549"/>
    </source>
</evidence>
<sequence length="357" mass="41471">MRCPSENTARIDQSSFWTPGAWHWDAHRIGWTVAGVFTLLTMLVSGLSILAHCRNYTVPRQQRQIIRILFMPPIYAFISFLSYRFFREYVYFSLVQSGVLSAISNTWVLYIVDHFLQFTKCVYLFLCRRLLLIEYVAESAETHDRSSLLAEKEKRRLIIPEYFMHAVKWSVLQYAFVRPTITLIAIICEVAGVLCESQGYSAHFASVYLDTIDFISISVALYGLILFYNLTKEDLRGRRPLAKFFAIKLLVFFTFYQSFLFDALKGRAIHATAYWTETNIANGLSALTICIEMLLFSAFMWWAYPVGEYRREGTPTTTIGTPLLDWYVFTSKSERSLLRCPFSFNYCKMSSRICDHV</sequence>
<feature type="transmembrane region" description="Helical" evidence="5">
    <location>
        <begin position="242"/>
        <end position="260"/>
    </location>
</feature>
<dbReference type="STRING" id="946122.A0A0C2SSD7"/>
<dbReference type="EMBL" id="KN818237">
    <property type="protein sequence ID" value="KIL66240.1"/>
    <property type="molecule type" value="Genomic_DNA"/>
</dbReference>
<organism evidence="6 7">
    <name type="scientific">Amanita muscaria (strain Koide BX008)</name>
    <dbReference type="NCBI Taxonomy" id="946122"/>
    <lineage>
        <taxon>Eukaryota</taxon>
        <taxon>Fungi</taxon>
        <taxon>Dikarya</taxon>
        <taxon>Basidiomycota</taxon>
        <taxon>Agaricomycotina</taxon>
        <taxon>Agaricomycetes</taxon>
        <taxon>Agaricomycetidae</taxon>
        <taxon>Agaricales</taxon>
        <taxon>Pluteineae</taxon>
        <taxon>Amanitaceae</taxon>
        <taxon>Amanita</taxon>
    </lineage>
</organism>
<dbReference type="Proteomes" id="UP000054549">
    <property type="component" value="Unassembled WGS sequence"/>
</dbReference>
<evidence type="ECO:0000256" key="1">
    <source>
        <dbReference type="ARBA" id="ARBA00004141"/>
    </source>
</evidence>
<protein>
    <submittedName>
        <fullName evidence="6">Uncharacterized protein</fullName>
    </submittedName>
</protein>
<feature type="transmembrane region" description="Helical" evidence="5">
    <location>
        <begin position="89"/>
        <end position="112"/>
    </location>
</feature>
<dbReference type="HOGENOM" id="CLU_012923_7_1_1"/>
<feature type="transmembrane region" description="Helical" evidence="5">
    <location>
        <begin position="280"/>
        <end position="304"/>
    </location>
</feature>
<dbReference type="InParanoid" id="A0A0C2SSD7"/>
<feature type="transmembrane region" description="Helical" evidence="5">
    <location>
        <begin position="29"/>
        <end position="53"/>
    </location>
</feature>
<evidence type="ECO:0000256" key="3">
    <source>
        <dbReference type="ARBA" id="ARBA00022989"/>
    </source>
</evidence>
<evidence type="ECO:0000256" key="2">
    <source>
        <dbReference type="ARBA" id="ARBA00022692"/>
    </source>
</evidence>
<feature type="transmembrane region" description="Helical" evidence="5">
    <location>
        <begin position="214"/>
        <end position="230"/>
    </location>
</feature>
<dbReference type="Pfam" id="PF03619">
    <property type="entry name" value="Solute_trans_a"/>
    <property type="match status" value="1"/>
</dbReference>
<dbReference type="AlphaFoldDB" id="A0A0C2SSD7"/>
<name>A0A0C2SSD7_AMAMK</name>
<dbReference type="SMART" id="SM01417">
    <property type="entry name" value="Solute_trans_a"/>
    <property type="match status" value="1"/>
</dbReference>
<dbReference type="GO" id="GO:0016020">
    <property type="term" value="C:membrane"/>
    <property type="evidence" value="ECO:0007669"/>
    <property type="project" value="UniProtKB-SubCell"/>
</dbReference>
<evidence type="ECO:0000256" key="4">
    <source>
        <dbReference type="ARBA" id="ARBA00023136"/>
    </source>
</evidence>
<dbReference type="InterPro" id="IPR005178">
    <property type="entry name" value="Ostalpha/TMEM184C"/>
</dbReference>
<accession>A0A0C2SSD7</accession>
<evidence type="ECO:0000256" key="5">
    <source>
        <dbReference type="SAM" id="Phobius"/>
    </source>
</evidence>
<keyword evidence="3 5" id="KW-1133">Transmembrane helix</keyword>
<keyword evidence="7" id="KW-1185">Reference proteome</keyword>
<keyword evidence="4 5" id="KW-0472">Membrane</keyword>
<proteinExistence type="predicted"/>
<keyword evidence="2 5" id="KW-0812">Transmembrane</keyword>
<dbReference type="OrthoDB" id="5348404at2759"/>
<dbReference type="PANTHER" id="PTHR23423">
    <property type="entry name" value="ORGANIC SOLUTE TRANSPORTER-RELATED"/>
    <property type="match status" value="1"/>
</dbReference>
<comment type="subcellular location">
    <subcellularLocation>
        <location evidence="1">Membrane</location>
        <topology evidence="1">Multi-pass membrane protein</topology>
    </subcellularLocation>
</comment>
<feature type="transmembrane region" description="Helical" evidence="5">
    <location>
        <begin position="171"/>
        <end position="194"/>
    </location>
</feature>
<gene>
    <name evidence="6" type="ORF">M378DRAFT_75551</name>
</gene>